<evidence type="ECO:0000256" key="1">
    <source>
        <dbReference type="ARBA" id="ARBA00005896"/>
    </source>
</evidence>
<gene>
    <name evidence="7" type="ORF">MVLG_04495</name>
</gene>
<name>U5HBE3_USTV1</name>
<proteinExistence type="inferred from homology"/>
<dbReference type="EMBL" id="AEIJ01000446">
    <property type="status" value="NOT_ANNOTATED_CDS"/>
    <property type="molecule type" value="Genomic_DNA"/>
</dbReference>
<accession>U5HBE3</accession>
<dbReference type="InterPro" id="IPR003819">
    <property type="entry name" value="TauD/TfdA-like"/>
</dbReference>
<reference evidence="7" key="2">
    <citation type="submission" date="2010-11" db="EMBL/GenBank/DDBJ databases">
        <authorList>
            <consortium name="The Broad Institute Genome Sequencing Platform"/>
            <person name="Earl A."/>
            <person name="Ward D."/>
            <person name="Feldgarden M."/>
            <person name="Gevers D."/>
            <person name="Butler R."/>
            <person name="Young S.K."/>
            <person name="Zeng Q."/>
            <person name="Gargeya S."/>
            <person name="Fitzgerald M."/>
            <person name="Haas B."/>
            <person name="Abouelleil A."/>
            <person name="Alvarado L."/>
            <person name="Arachchi H.M."/>
            <person name="Berlin A."/>
            <person name="Brown A."/>
            <person name="Chapman S.B."/>
            <person name="Chen Z."/>
            <person name="Dunbar C."/>
            <person name="Freedman E."/>
            <person name="Gearin G."/>
            <person name="Gellesch M."/>
            <person name="Goldberg J."/>
            <person name="Griggs A."/>
            <person name="Gujja S."/>
            <person name="Heilman E."/>
            <person name="Heiman D."/>
            <person name="Howarth C."/>
            <person name="Larson L."/>
            <person name="Lui A."/>
            <person name="MacDonald P.J.P."/>
            <person name="Mehta T."/>
            <person name="Montmayeur A."/>
            <person name="Murphy C."/>
            <person name="Neiman D."/>
            <person name="Pearson M."/>
            <person name="Priest M."/>
            <person name="Roberts A."/>
            <person name="Saif S."/>
            <person name="Shea T."/>
            <person name="Shenoy N."/>
            <person name="Sisk P."/>
            <person name="Stolte C."/>
            <person name="Sykes S."/>
            <person name="White J."/>
            <person name="Yandava C."/>
            <person name="Wortman J."/>
            <person name="Nusbaum C."/>
            <person name="Birren B."/>
        </authorList>
    </citation>
    <scope>NUCLEOTIDE SEQUENCE</scope>
    <source>
        <strain evidence="7">P1A1 Lamole</strain>
    </source>
</reference>
<reference evidence="9" key="1">
    <citation type="submission" date="2010-11" db="EMBL/GenBank/DDBJ databases">
        <title>The genome sequence of Microbotryum violaceum strain p1A1 Lamole.</title>
        <authorList>
            <person name="Cuomo C."/>
            <person name="Perlin M."/>
            <person name="Young S.K."/>
            <person name="Zeng Q."/>
            <person name="Gargeya S."/>
            <person name="Alvarado L."/>
            <person name="Berlin A."/>
            <person name="Chapman S.B."/>
            <person name="Chen Z."/>
            <person name="Freedman E."/>
            <person name="Gellesch M."/>
            <person name="Goldberg J."/>
            <person name="Griggs A."/>
            <person name="Gujja S."/>
            <person name="Heilman E."/>
            <person name="Heiman D."/>
            <person name="Howarth C."/>
            <person name="Mehta T."/>
            <person name="Neiman D."/>
            <person name="Pearson M."/>
            <person name="Roberts A."/>
            <person name="Saif S."/>
            <person name="Shea T."/>
            <person name="Shenoy N."/>
            <person name="Sisk P."/>
            <person name="Stolte C."/>
            <person name="Sykes S."/>
            <person name="White J."/>
            <person name="Yandava C."/>
            <person name="Haas B."/>
            <person name="Nusbaum C."/>
            <person name="Birren B."/>
        </authorList>
    </citation>
    <scope>NUCLEOTIDE SEQUENCE [LARGE SCALE GENOMIC DNA]</scope>
    <source>
        <strain evidence="9">p1A1 Lamole</strain>
    </source>
</reference>
<dbReference type="PANTHER" id="PTHR30468">
    <property type="entry name" value="ALPHA-KETOGLUTARATE-DEPENDENT SULFONATE DIOXYGENASE"/>
    <property type="match status" value="1"/>
</dbReference>
<feature type="domain" description="TauD/TfdA-like" evidence="6">
    <location>
        <begin position="48"/>
        <end position="329"/>
    </location>
</feature>
<dbReference type="GO" id="GO:0016706">
    <property type="term" value="F:2-oxoglutarate-dependent dioxygenase activity"/>
    <property type="evidence" value="ECO:0007669"/>
    <property type="project" value="TreeGrafter"/>
</dbReference>
<dbReference type="OrthoDB" id="2532959at2759"/>
<dbReference type="HOGENOM" id="CLU_036005_1_0_1"/>
<dbReference type="PANTHER" id="PTHR30468:SF10">
    <property type="entry name" value="TAUD_TFDA-LIKE DOMAIN-CONTAINING PROTEIN"/>
    <property type="match status" value="1"/>
</dbReference>
<keyword evidence="4" id="KW-0560">Oxidoreductase</keyword>
<keyword evidence="2" id="KW-0479">Metal-binding</keyword>
<dbReference type="GO" id="GO:0005737">
    <property type="term" value="C:cytoplasm"/>
    <property type="evidence" value="ECO:0007669"/>
    <property type="project" value="TreeGrafter"/>
</dbReference>
<dbReference type="STRING" id="683840.U5HBE3"/>
<keyword evidence="9" id="KW-1185">Reference proteome</keyword>
<keyword evidence="5" id="KW-0408">Iron</keyword>
<evidence type="ECO:0000256" key="5">
    <source>
        <dbReference type="ARBA" id="ARBA00023004"/>
    </source>
</evidence>
<dbReference type="OMA" id="WNKNDMA"/>
<evidence type="ECO:0000256" key="3">
    <source>
        <dbReference type="ARBA" id="ARBA00022964"/>
    </source>
</evidence>
<dbReference type="Proteomes" id="UP000017200">
    <property type="component" value="Unassembled WGS sequence"/>
</dbReference>
<dbReference type="InParanoid" id="U5HBE3"/>
<protein>
    <recommendedName>
        <fullName evidence="6">TauD/TfdA-like domain-containing protein</fullName>
    </recommendedName>
</protein>
<evidence type="ECO:0000259" key="6">
    <source>
        <dbReference type="Pfam" id="PF02668"/>
    </source>
</evidence>
<dbReference type="Pfam" id="PF02668">
    <property type="entry name" value="TauD"/>
    <property type="match status" value="1"/>
</dbReference>
<evidence type="ECO:0000313" key="9">
    <source>
        <dbReference type="Proteomes" id="UP000017200"/>
    </source>
</evidence>
<dbReference type="AlphaFoldDB" id="U5HBE3"/>
<dbReference type="Gene3D" id="3.60.130.10">
    <property type="entry name" value="Clavaminate synthase-like"/>
    <property type="match status" value="1"/>
</dbReference>
<dbReference type="InterPro" id="IPR042098">
    <property type="entry name" value="TauD-like_sf"/>
</dbReference>
<dbReference type="GO" id="GO:0046872">
    <property type="term" value="F:metal ion binding"/>
    <property type="evidence" value="ECO:0007669"/>
    <property type="project" value="UniProtKB-KW"/>
</dbReference>
<evidence type="ECO:0000313" key="7">
    <source>
        <dbReference type="EMBL" id="KDE05053.1"/>
    </source>
</evidence>
<sequence length="374" mass="41101">MPSTQSTSAQSTLTPATTPNKGALGSIGLCGSYKPLVAKGLLDGYKSSDVTPVIGRQYPDLQLSKLLKAPNADELIRDLAIVISQRGVAFFKKQSLTIHEQKELGNQLGALSGRPLASGLHIHPTERSAELPNDVSTIYSQRQAYHKYRTALGRLASRGWHSDITFEPIPSDFAILKIKTLPETGGNTLWASAYEVYDRLSPAYKKFVEGLTTEHEGNGFHQVAAAQGTKVYSEVRGSPANVDNDLRAIHPVVRTNPITGWKGLFINQGFTKRIVELTKEESEETLAYLFKLYNQNHDLQVRYRWSKNNVAIWANGPTVHTATYDYDDTHEGDCVVSLGRSLTTILNLSAAVKLSVSNCSFDNTNASSLFILHP</sequence>
<reference evidence="7 9" key="3">
    <citation type="journal article" date="2015" name="BMC Genomics">
        <title>Sex and parasites: genomic and transcriptomic analysis of Microbotryum lychnidis-dioicae, the biotrophic and plant-castrating anther smut fungus.</title>
        <authorList>
            <person name="Perlin M.H."/>
            <person name="Amselem J."/>
            <person name="Fontanillas E."/>
            <person name="Toh S.S."/>
            <person name="Chen Z."/>
            <person name="Goldberg J."/>
            <person name="Duplessis S."/>
            <person name="Henrissat B."/>
            <person name="Young S."/>
            <person name="Zeng Q."/>
            <person name="Aguileta G."/>
            <person name="Petit E."/>
            <person name="Badouin H."/>
            <person name="Andrews J."/>
            <person name="Razeeq D."/>
            <person name="Gabaldon T."/>
            <person name="Quesneville H."/>
            <person name="Giraud T."/>
            <person name="Hood M.E."/>
            <person name="Schultz D.J."/>
            <person name="Cuomo C.A."/>
        </authorList>
    </citation>
    <scope>NUCLEOTIDE SEQUENCE [LARGE SCALE GENOMIC DNA]</scope>
    <source>
        <strain evidence="7">P1A1 Lamole</strain>
        <strain evidence="9">p1A1 Lamole</strain>
    </source>
</reference>
<evidence type="ECO:0000313" key="8">
    <source>
        <dbReference type="EnsemblFungi" id="MVLG_04495T0"/>
    </source>
</evidence>
<keyword evidence="3" id="KW-0223">Dioxygenase</keyword>
<dbReference type="EMBL" id="GL541693">
    <property type="protein sequence ID" value="KDE05053.1"/>
    <property type="molecule type" value="Genomic_DNA"/>
</dbReference>
<reference evidence="8" key="4">
    <citation type="submission" date="2015-06" db="UniProtKB">
        <authorList>
            <consortium name="EnsemblFungi"/>
        </authorList>
    </citation>
    <scope>IDENTIFICATION</scope>
</reference>
<dbReference type="EnsemblFungi" id="MVLG_04495T0">
    <property type="protein sequence ID" value="MVLG_04495T0"/>
    <property type="gene ID" value="MVLG_04495"/>
</dbReference>
<dbReference type="InterPro" id="IPR051323">
    <property type="entry name" value="AtsK-like"/>
</dbReference>
<evidence type="ECO:0000256" key="4">
    <source>
        <dbReference type="ARBA" id="ARBA00023002"/>
    </source>
</evidence>
<comment type="similarity">
    <text evidence="1">Belongs to the TfdA dioxygenase family.</text>
</comment>
<dbReference type="SUPFAM" id="SSF51197">
    <property type="entry name" value="Clavaminate synthase-like"/>
    <property type="match status" value="1"/>
</dbReference>
<organism evidence="7">
    <name type="scientific">Microbotryum lychnidis-dioicae (strain p1A1 Lamole / MvSl-1064)</name>
    <name type="common">Anther smut fungus</name>
    <dbReference type="NCBI Taxonomy" id="683840"/>
    <lineage>
        <taxon>Eukaryota</taxon>
        <taxon>Fungi</taxon>
        <taxon>Dikarya</taxon>
        <taxon>Basidiomycota</taxon>
        <taxon>Pucciniomycotina</taxon>
        <taxon>Microbotryomycetes</taxon>
        <taxon>Microbotryales</taxon>
        <taxon>Microbotryaceae</taxon>
        <taxon>Microbotryum</taxon>
    </lineage>
</organism>
<evidence type="ECO:0000256" key="2">
    <source>
        <dbReference type="ARBA" id="ARBA00022723"/>
    </source>
</evidence>
<dbReference type="FunCoup" id="U5HBE3">
    <property type="interactions" value="240"/>
</dbReference>